<evidence type="ECO:0000313" key="1">
    <source>
        <dbReference type="EMBL" id="CAF2817323.1"/>
    </source>
</evidence>
<organism evidence="1 2">
    <name type="scientific">Lepeophtheirus salmonis</name>
    <name type="common">Salmon louse</name>
    <name type="synonym">Caligus salmonis</name>
    <dbReference type="NCBI Taxonomy" id="72036"/>
    <lineage>
        <taxon>Eukaryota</taxon>
        <taxon>Metazoa</taxon>
        <taxon>Ecdysozoa</taxon>
        <taxon>Arthropoda</taxon>
        <taxon>Crustacea</taxon>
        <taxon>Multicrustacea</taxon>
        <taxon>Hexanauplia</taxon>
        <taxon>Copepoda</taxon>
        <taxon>Siphonostomatoida</taxon>
        <taxon>Caligidae</taxon>
        <taxon>Lepeophtheirus</taxon>
    </lineage>
</organism>
<protein>
    <submittedName>
        <fullName evidence="1">(salmon louse) hypothetical protein</fullName>
    </submittedName>
</protein>
<sequence length="91" mass="10424">MSFRFISNLWKQHMLCQQMRCPTRPNLGLAMVDKLQEMVFKKLIKVKNNCLNGHNNGDLIGRDTSILCTIYGELKACANMDVTESFNLESL</sequence>
<evidence type="ECO:0000313" key="2">
    <source>
        <dbReference type="Proteomes" id="UP000675881"/>
    </source>
</evidence>
<dbReference type="EMBL" id="HG994591">
    <property type="protein sequence ID" value="CAF2817323.1"/>
    <property type="molecule type" value="Genomic_DNA"/>
</dbReference>
<dbReference type="AlphaFoldDB" id="A0A7R8CH58"/>
<gene>
    <name evidence="1" type="ORF">LSAA_3453</name>
</gene>
<accession>A0A7R8CH58</accession>
<keyword evidence="2" id="KW-1185">Reference proteome</keyword>
<proteinExistence type="predicted"/>
<reference evidence="1" key="1">
    <citation type="submission" date="2021-02" db="EMBL/GenBank/DDBJ databases">
        <authorList>
            <person name="Bekaert M."/>
        </authorList>
    </citation>
    <scope>NUCLEOTIDE SEQUENCE</scope>
    <source>
        <strain evidence="1">IoA-00</strain>
    </source>
</reference>
<name>A0A7R8CH58_LEPSM</name>
<dbReference type="Proteomes" id="UP000675881">
    <property type="component" value="Chromosome 12"/>
</dbReference>